<keyword evidence="6 10" id="KW-0805">Transcription regulation</keyword>
<dbReference type="InterPro" id="IPR037138">
    <property type="entry name" value="His_deacetylse_dom_sf"/>
</dbReference>
<evidence type="ECO:0000256" key="2">
    <source>
        <dbReference type="ARBA" id="ARBA00012111"/>
    </source>
</evidence>
<proteinExistence type="inferred from homology"/>
<keyword evidence="8 10" id="KW-0539">Nucleus</keyword>
<evidence type="ECO:0000256" key="14">
    <source>
        <dbReference type="SAM" id="MobiDB-lite"/>
    </source>
</evidence>
<evidence type="ECO:0000256" key="6">
    <source>
        <dbReference type="ARBA" id="ARBA00023015"/>
    </source>
</evidence>
<feature type="region of interest" description="Disordered" evidence="14">
    <location>
        <begin position="445"/>
        <end position="473"/>
    </location>
</feature>
<feature type="binding site" evidence="13">
    <location>
        <position position="183"/>
    </location>
    <ligand>
        <name>a divalent metal cation</name>
        <dbReference type="ChEBI" id="CHEBI:60240"/>
    </ligand>
</feature>
<keyword evidence="3" id="KW-0678">Repressor</keyword>
<comment type="catalytic activity">
    <reaction evidence="10">
        <text>N(6)-acetyl-L-lysyl-[histone] + H2O = L-lysyl-[histone] + acetate</text>
        <dbReference type="Rhea" id="RHEA:58196"/>
        <dbReference type="Rhea" id="RHEA-COMP:9845"/>
        <dbReference type="Rhea" id="RHEA-COMP:11338"/>
        <dbReference type="ChEBI" id="CHEBI:15377"/>
        <dbReference type="ChEBI" id="CHEBI:29969"/>
        <dbReference type="ChEBI" id="CHEBI:30089"/>
        <dbReference type="ChEBI" id="CHEBI:61930"/>
        <dbReference type="EC" id="3.5.1.98"/>
    </reaction>
</comment>
<evidence type="ECO:0000256" key="1">
    <source>
        <dbReference type="ARBA" id="ARBA00004123"/>
    </source>
</evidence>
<sequence length="473" mass="53065">MAGPLSSSDEKKRTVAYLYDADIGSYYYGQNHPMKPQRMRMAHELILSYELYSKMEVYEPHRALPAEIEEFHSPDYVDFLSKVTPEYAKGDWLNHMRNFGVGDDCPIFEGLFEFQASCSGASIDAAYLLNRGHADIAINWSGGLHHAKKSEASGFCYLNDIVLGILELLKYHARVMYIDIDIHHGDGVEEAFFSTSRVLTVSFHKFGDFFPGTGDVTDVGAGEGKFHSLNVPLSDGMDDASFEGLFKPIIAMCIQRFRPGAIVLQCGADSLTQDRLGKFNLTVKGHAECVKFVRAFNIPLMVLGGGGYTIRNVARCWAFETGTCLGVEESMPTAIPVNDYIEYYAPNYELHLDADPTFENLNTPQTLDKLRIRALEHLREMEHVPGVGFSQCPGDFFDRDTAAHDKDDRRMYTVGWEGGGRSIQHQQQKLGGEVVQTRICEPGVLGDLESPAPGLRRKKQNQTEFYDEEEDEF</sequence>
<keyword evidence="4 10" id="KW-0378">Hydrolase</keyword>
<feature type="binding site" evidence="12">
    <location>
        <position position="308"/>
    </location>
    <ligand>
        <name>substrate</name>
    </ligand>
</feature>
<dbReference type="PANTHER" id="PTHR10625">
    <property type="entry name" value="HISTONE DEACETYLASE HDAC1-RELATED"/>
    <property type="match status" value="1"/>
</dbReference>
<evidence type="ECO:0000256" key="9">
    <source>
        <dbReference type="ARBA" id="ARBA00061569"/>
    </source>
</evidence>
<comment type="subcellular location">
    <subcellularLocation>
        <location evidence="1 10">Nucleus</location>
    </subcellularLocation>
</comment>
<dbReference type="PhylomeDB" id="A0A0G4IDU1"/>
<keyword evidence="13" id="KW-0479">Metal-binding</keyword>
<dbReference type="PRINTS" id="PR01270">
    <property type="entry name" value="HDASUPER"/>
</dbReference>
<evidence type="ECO:0000256" key="11">
    <source>
        <dbReference type="PIRSR" id="PIRSR037913-1"/>
    </source>
</evidence>
<feature type="binding site" evidence="12">
    <location>
        <position position="104"/>
    </location>
    <ligand>
        <name>substrate</name>
    </ligand>
</feature>
<dbReference type="PRINTS" id="PR01271">
    <property type="entry name" value="HISDACETLASE"/>
</dbReference>
<feature type="binding site" evidence="13">
    <location>
        <position position="269"/>
    </location>
    <ligand>
        <name>a divalent metal cation</name>
        <dbReference type="ChEBI" id="CHEBI:60240"/>
    </ligand>
</feature>
<comment type="similarity">
    <text evidence="9 10">Belongs to the histone deacetylase family. HD Type 1 subfamily.</text>
</comment>
<dbReference type="FunFam" id="3.40.800.20:FF:000001">
    <property type="entry name" value="Histone deacetylase"/>
    <property type="match status" value="1"/>
</dbReference>
<feature type="active site" description="Proton acceptor" evidence="11">
    <location>
        <position position="146"/>
    </location>
</feature>
<dbReference type="Pfam" id="PF00850">
    <property type="entry name" value="Hist_deacetyl"/>
    <property type="match status" value="1"/>
</dbReference>
<name>A0A0G4IDU1_9ALVE</name>
<evidence type="ECO:0000313" key="16">
    <source>
        <dbReference type="EMBL" id="CEM55269.1"/>
    </source>
</evidence>
<organism evidence="16">
    <name type="scientific">Chromera velia CCMP2878</name>
    <dbReference type="NCBI Taxonomy" id="1169474"/>
    <lineage>
        <taxon>Eukaryota</taxon>
        <taxon>Sar</taxon>
        <taxon>Alveolata</taxon>
        <taxon>Colpodellida</taxon>
        <taxon>Chromeraceae</taxon>
        <taxon>Chromera</taxon>
    </lineage>
</organism>
<feature type="domain" description="Histone deacetylase" evidence="15">
    <location>
        <begin position="32"/>
        <end position="321"/>
    </location>
</feature>
<evidence type="ECO:0000256" key="3">
    <source>
        <dbReference type="ARBA" id="ARBA00022491"/>
    </source>
</evidence>
<accession>A0A0G4IDU1</accession>
<evidence type="ECO:0000256" key="4">
    <source>
        <dbReference type="ARBA" id="ARBA00022801"/>
    </source>
</evidence>
<evidence type="ECO:0000256" key="7">
    <source>
        <dbReference type="ARBA" id="ARBA00023163"/>
    </source>
</evidence>
<dbReference type="GO" id="GO:0040029">
    <property type="term" value="P:epigenetic regulation of gene expression"/>
    <property type="evidence" value="ECO:0007669"/>
    <property type="project" value="TreeGrafter"/>
</dbReference>
<evidence type="ECO:0000259" key="15">
    <source>
        <dbReference type="Pfam" id="PF00850"/>
    </source>
</evidence>
<dbReference type="GO" id="GO:0046872">
    <property type="term" value="F:metal ion binding"/>
    <property type="evidence" value="ECO:0007669"/>
    <property type="project" value="UniProtKB-KW"/>
</dbReference>
<dbReference type="InterPro" id="IPR003084">
    <property type="entry name" value="HDAC_I/II"/>
</dbReference>
<dbReference type="GO" id="GO:0005634">
    <property type="term" value="C:nucleus"/>
    <property type="evidence" value="ECO:0007669"/>
    <property type="project" value="UniProtKB-SubCell"/>
</dbReference>
<feature type="binding site" evidence="12">
    <location>
        <position position="154"/>
    </location>
    <ligand>
        <name>substrate</name>
    </ligand>
</feature>
<evidence type="ECO:0000256" key="12">
    <source>
        <dbReference type="PIRSR" id="PIRSR037913-2"/>
    </source>
</evidence>
<protein>
    <recommendedName>
        <fullName evidence="2 10">Histone deacetylase</fullName>
        <ecNumber evidence="2 10">3.5.1.98</ecNumber>
    </recommendedName>
</protein>
<evidence type="ECO:0000256" key="8">
    <source>
        <dbReference type="ARBA" id="ARBA00023242"/>
    </source>
</evidence>
<dbReference type="InterPro" id="IPR023801">
    <property type="entry name" value="His_deacetylse_dom"/>
</dbReference>
<feature type="binding site" evidence="13">
    <location>
        <position position="181"/>
    </location>
    <ligand>
        <name>a divalent metal cation</name>
        <dbReference type="ChEBI" id="CHEBI:60240"/>
    </ligand>
</feature>
<keyword evidence="7 10" id="KW-0804">Transcription</keyword>
<dbReference type="VEuPathDB" id="CryptoDB:Cvel_13407"/>
<reference evidence="16" key="1">
    <citation type="submission" date="2014-11" db="EMBL/GenBank/DDBJ databases">
        <authorList>
            <person name="Otto D Thomas"/>
            <person name="Naeem Raeece"/>
        </authorList>
    </citation>
    <scope>NUCLEOTIDE SEQUENCE</scope>
</reference>
<evidence type="ECO:0000256" key="13">
    <source>
        <dbReference type="PIRSR" id="PIRSR037913-3"/>
    </source>
</evidence>
<dbReference type="InterPro" id="IPR023696">
    <property type="entry name" value="Ureohydrolase_dom_sf"/>
</dbReference>
<dbReference type="PANTHER" id="PTHR10625:SF44">
    <property type="entry name" value="HISTONE DEACETYLASE 19"/>
    <property type="match status" value="1"/>
</dbReference>
<dbReference type="GO" id="GO:0141221">
    <property type="term" value="F:histone deacetylase activity, hydrolytic mechanism"/>
    <property type="evidence" value="ECO:0007669"/>
    <property type="project" value="UniProtKB-EC"/>
</dbReference>
<dbReference type="PIRSF" id="PIRSF037913">
    <property type="entry name" value="His_deacetylse_1"/>
    <property type="match status" value="1"/>
</dbReference>
<evidence type="ECO:0000256" key="5">
    <source>
        <dbReference type="ARBA" id="ARBA00022853"/>
    </source>
</evidence>
<dbReference type="EC" id="3.5.1.98" evidence="2 10"/>
<gene>
    <name evidence="16" type="ORF">Cvel_13407</name>
</gene>
<dbReference type="CDD" id="cd09991">
    <property type="entry name" value="HDAC_classI"/>
    <property type="match status" value="1"/>
</dbReference>
<keyword evidence="5 10" id="KW-0156">Chromatin regulator</keyword>
<dbReference type="EMBL" id="CDMZ01005859">
    <property type="protein sequence ID" value="CEM55269.1"/>
    <property type="molecule type" value="Genomic_DNA"/>
</dbReference>
<evidence type="ECO:0000256" key="10">
    <source>
        <dbReference type="PIRNR" id="PIRNR037913"/>
    </source>
</evidence>
<dbReference type="Gene3D" id="3.40.800.20">
    <property type="entry name" value="Histone deacetylase domain"/>
    <property type="match status" value="1"/>
</dbReference>
<dbReference type="AlphaFoldDB" id="A0A0G4IDU1"/>
<dbReference type="InterPro" id="IPR000286">
    <property type="entry name" value="HDACs"/>
</dbReference>
<dbReference type="SUPFAM" id="SSF52768">
    <property type="entry name" value="Arginase/deacetylase"/>
    <property type="match status" value="1"/>
</dbReference>